<sequence>MMKNTGYILALCLTASGHVLAHDVWITGKQAENNVIAEIGYGHNFPSKGTIPDRRDFFETPRLYNGKETITLKPTST</sequence>
<dbReference type="EMBL" id="RNLZ01000201">
    <property type="protein sequence ID" value="MGE17614.1"/>
    <property type="molecule type" value="Genomic_DNA"/>
</dbReference>
<feature type="non-terminal residue" evidence="2">
    <location>
        <position position="77"/>
    </location>
</feature>
<evidence type="ECO:0000313" key="3">
    <source>
        <dbReference type="Proteomes" id="UP000272336"/>
    </source>
</evidence>
<comment type="caution">
    <text evidence="2">The sequence shown here is derived from an EMBL/GenBank/DDBJ whole genome shotgun (WGS) entry which is preliminary data.</text>
</comment>
<name>A0A3K0WKI9_ECOLX</name>
<evidence type="ECO:0000256" key="1">
    <source>
        <dbReference type="SAM" id="SignalP"/>
    </source>
</evidence>
<keyword evidence="1" id="KW-0732">Signal</keyword>
<dbReference type="Proteomes" id="UP000272336">
    <property type="component" value="Unassembled WGS sequence"/>
</dbReference>
<accession>A0A3K0WKI9</accession>
<dbReference type="AlphaFoldDB" id="A0A3K0WKI9"/>
<protein>
    <submittedName>
        <fullName evidence="2">DUF4198 domain-containing protein</fullName>
    </submittedName>
</protein>
<feature type="chain" id="PRO_5018312945" evidence="1">
    <location>
        <begin position="22"/>
        <end position="77"/>
    </location>
</feature>
<feature type="signal peptide" evidence="1">
    <location>
        <begin position="1"/>
        <end position="21"/>
    </location>
</feature>
<gene>
    <name evidence="2" type="ORF">D9D43_29835</name>
</gene>
<reference evidence="2 3" key="1">
    <citation type="submission" date="2018-10" db="EMBL/GenBank/DDBJ databases">
        <authorList>
            <consortium name="NARMS: The National Antimicrobial Resistance Monitoring System"/>
        </authorList>
    </citation>
    <scope>NUCLEOTIDE SEQUENCE [LARGE SCALE GENOMIC DNA]</scope>
    <source>
        <strain evidence="2 3">CVM N17EC0060</strain>
    </source>
</reference>
<evidence type="ECO:0000313" key="2">
    <source>
        <dbReference type="EMBL" id="MGE17614.1"/>
    </source>
</evidence>
<proteinExistence type="predicted"/>
<organism evidence="2 3">
    <name type="scientific">Escherichia coli</name>
    <dbReference type="NCBI Taxonomy" id="562"/>
    <lineage>
        <taxon>Bacteria</taxon>
        <taxon>Pseudomonadati</taxon>
        <taxon>Pseudomonadota</taxon>
        <taxon>Gammaproteobacteria</taxon>
        <taxon>Enterobacterales</taxon>
        <taxon>Enterobacteriaceae</taxon>
        <taxon>Escherichia</taxon>
    </lineage>
</organism>